<evidence type="ECO:0000256" key="1">
    <source>
        <dbReference type="SAM" id="SignalP"/>
    </source>
</evidence>
<evidence type="ECO:0000313" key="3">
    <source>
        <dbReference type="EMBL" id="QDT75446.1"/>
    </source>
</evidence>
<feature type="domain" description="Pyrrolo-quinoline quinone repeat" evidence="2">
    <location>
        <begin position="53"/>
        <end position="202"/>
    </location>
</feature>
<keyword evidence="1" id="KW-0732">Signal</keyword>
<dbReference type="InterPro" id="IPR011047">
    <property type="entry name" value="Quinoprotein_ADH-like_sf"/>
</dbReference>
<dbReference type="InterPro" id="IPR015943">
    <property type="entry name" value="WD40/YVTN_repeat-like_dom_sf"/>
</dbReference>
<dbReference type="RefSeq" id="WP_168207086.1">
    <property type="nucleotide sequence ID" value="NZ_CP036339.1"/>
</dbReference>
<dbReference type="PANTHER" id="PTHR34512">
    <property type="entry name" value="CELL SURFACE PROTEIN"/>
    <property type="match status" value="1"/>
</dbReference>
<evidence type="ECO:0000313" key="4">
    <source>
        <dbReference type="Proteomes" id="UP000317909"/>
    </source>
</evidence>
<reference evidence="3 4" key="1">
    <citation type="submission" date="2019-02" db="EMBL/GenBank/DDBJ databases">
        <title>Deep-cultivation of Planctomycetes and their phenomic and genomic characterization uncovers novel biology.</title>
        <authorList>
            <person name="Wiegand S."/>
            <person name="Jogler M."/>
            <person name="Boedeker C."/>
            <person name="Pinto D."/>
            <person name="Vollmers J."/>
            <person name="Rivas-Marin E."/>
            <person name="Kohn T."/>
            <person name="Peeters S.H."/>
            <person name="Heuer A."/>
            <person name="Rast P."/>
            <person name="Oberbeckmann S."/>
            <person name="Bunk B."/>
            <person name="Jeske O."/>
            <person name="Meyerdierks A."/>
            <person name="Storesund J.E."/>
            <person name="Kallscheuer N."/>
            <person name="Luecker S."/>
            <person name="Lage O.M."/>
            <person name="Pohl T."/>
            <person name="Merkel B.J."/>
            <person name="Hornburger P."/>
            <person name="Mueller R.-W."/>
            <person name="Bruemmer F."/>
            <person name="Labrenz M."/>
            <person name="Spormann A.M."/>
            <person name="Op den Camp H."/>
            <person name="Overmann J."/>
            <person name="Amann R."/>
            <person name="Jetten M.S.M."/>
            <person name="Mascher T."/>
            <person name="Medema M.H."/>
            <person name="Devos D.P."/>
            <person name="Kaster A.-K."/>
            <person name="Ovreas L."/>
            <person name="Rohde M."/>
            <person name="Galperin M.Y."/>
            <person name="Jogler C."/>
        </authorList>
    </citation>
    <scope>NUCLEOTIDE SEQUENCE [LARGE SCALE GENOMIC DNA]</scope>
    <source>
        <strain evidence="3 4">I41</strain>
    </source>
</reference>
<dbReference type="PANTHER" id="PTHR34512:SF30">
    <property type="entry name" value="OUTER MEMBRANE PROTEIN ASSEMBLY FACTOR BAMB"/>
    <property type="match status" value="1"/>
</dbReference>
<proteinExistence type="predicted"/>
<feature type="domain" description="Pyrrolo-quinoline quinone repeat" evidence="2">
    <location>
        <begin position="300"/>
        <end position="372"/>
    </location>
</feature>
<dbReference type="KEGG" id="llh:I41_46560"/>
<feature type="chain" id="PRO_5021864318" evidence="1">
    <location>
        <begin position="24"/>
        <end position="411"/>
    </location>
</feature>
<dbReference type="Pfam" id="PF13360">
    <property type="entry name" value="PQQ_2"/>
    <property type="match status" value="2"/>
</dbReference>
<dbReference type="EMBL" id="CP036339">
    <property type="protein sequence ID" value="QDT75446.1"/>
    <property type="molecule type" value="Genomic_DNA"/>
</dbReference>
<keyword evidence="4" id="KW-1185">Reference proteome</keyword>
<dbReference type="InterPro" id="IPR002372">
    <property type="entry name" value="PQQ_rpt_dom"/>
</dbReference>
<protein>
    <submittedName>
        <fullName evidence="3">Outer membrane biogenesis protein BamB</fullName>
    </submittedName>
</protein>
<dbReference type="Gene3D" id="2.130.10.10">
    <property type="entry name" value="YVTN repeat-like/Quinoprotein amine dehydrogenase"/>
    <property type="match status" value="2"/>
</dbReference>
<sequence length="411" mass="43120" precursor="true">MLTPSCRALAAMCTLVLANAALAGENWTRFRGPNGAGVAAESFPSAWTADDYLWKIALPGKGHGSPIGWNGLAFVTCGDPETGALSLVAIDVDSGETRWTKTFDGSHHSLHAANSYASGTPTVDAERVYVTWTANDKLHAAAVDHRGELVWQRELGPAEYRHGSGNSPIFVGDLLVIANDHTGDSFVAGLDAQSGAERWRRARQGGIESYATPLVFEDDDRQQQIVVSSSAEGIAGLSPVDGSVLWQIPGIYLARCVNSPFIAAGMVLSGSGEGGNGKQLTAVRPASEQGVEPEVAFELKKSVGQVPTPVAVGNRLFVWSDRGVVACYNAAEGAEIWSKRIGGNYYGSPVAAGGKIYCVAADGEVVCVAAADKFELLGRSQLGEGSHATPAIHQGKMLLRTESALACLPAE</sequence>
<accession>A0A517U493</accession>
<dbReference type="SUPFAM" id="SSF50998">
    <property type="entry name" value="Quinoprotein alcohol dehydrogenase-like"/>
    <property type="match status" value="1"/>
</dbReference>
<dbReference type="AlphaFoldDB" id="A0A517U493"/>
<evidence type="ECO:0000259" key="2">
    <source>
        <dbReference type="Pfam" id="PF13360"/>
    </source>
</evidence>
<organism evidence="3 4">
    <name type="scientific">Lacipirellula limnantheis</name>
    <dbReference type="NCBI Taxonomy" id="2528024"/>
    <lineage>
        <taxon>Bacteria</taxon>
        <taxon>Pseudomonadati</taxon>
        <taxon>Planctomycetota</taxon>
        <taxon>Planctomycetia</taxon>
        <taxon>Pirellulales</taxon>
        <taxon>Lacipirellulaceae</taxon>
        <taxon>Lacipirellula</taxon>
    </lineage>
</organism>
<feature type="signal peptide" evidence="1">
    <location>
        <begin position="1"/>
        <end position="23"/>
    </location>
</feature>
<dbReference type="Proteomes" id="UP000317909">
    <property type="component" value="Chromosome"/>
</dbReference>
<dbReference type="InterPro" id="IPR018391">
    <property type="entry name" value="PQQ_b-propeller_rpt"/>
</dbReference>
<gene>
    <name evidence="3" type="ORF">I41_46560</name>
</gene>
<name>A0A517U493_9BACT</name>
<dbReference type="SMART" id="SM00564">
    <property type="entry name" value="PQQ"/>
    <property type="match status" value="4"/>
</dbReference>